<dbReference type="FunFam" id="3.30.1490.10:FF:000001">
    <property type="entry name" value="30S ribosomal protein S8"/>
    <property type="match status" value="1"/>
</dbReference>
<keyword evidence="5" id="KW-0694">RNA-binding</keyword>
<dbReference type="SUPFAM" id="SSF56047">
    <property type="entry name" value="Ribosomal protein S8"/>
    <property type="match status" value="1"/>
</dbReference>
<reference evidence="7" key="1">
    <citation type="submission" date="2016-04" db="EMBL/GenBank/DDBJ databases">
        <authorList>
            <person name="Quiroz-Castaneda R.E."/>
            <person name="Martinez-Ocampo F."/>
        </authorList>
    </citation>
    <scope>NUCLEOTIDE SEQUENCE [LARGE SCALE GENOMIC DNA]</scope>
    <source>
        <strain evidence="7">INIFAP01</strain>
    </source>
</reference>
<dbReference type="EMBL" id="LWUJ01000011">
    <property type="protein sequence ID" value="OAL10377.1"/>
    <property type="molecule type" value="Genomic_DNA"/>
</dbReference>
<dbReference type="Pfam" id="PF00410">
    <property type="entry name" value="Ribosomal_S8"/>
    <property type="match status" value="1"/>
</dbReference>
<dbReference type="GO" id="GO:0019843">
    <property type="term" value="F:rRNA binding"/>
    <property type="evidence" value="ECO:0007669"/>
    <property type="project" value="UniProtKB-UniRule"/>
</dbReference>
<dbReference type="RefSeq" id="WP_187150218.1">
    <property type="nucleotide sequence ID" value="NZ_LWUJ01000011.1"/>
</dbReference>
<gene>
    <name evidence="5" type="primary">rpsH</name>
    <name evidence="6" type="ORF">A6V39_02995</name>
</gene>
<dbReference type="GO" id="GO:0005737">
    <property type="term" value="C:cytoplasm"/>
    <property type="evidence" value="ECO:0007669"/>
    <property type="project" value="UniProtKB-ARBA"/>
</dbReference>
<dbReference type="Gene3D" id="3.30.1490.10">
    <property type="match status" value="1"/>
</dbReference>
<name>A0A1A9QD26_9MOLU</name>
<evidence type="ECO:0000313" key="7">
    <source>
        <dbReference type="Proteomes" id="UP000077623"/>
    </source>
</evidence>
<organism evidence="6 7">
    <name type="scientific">Candidatus Mycoplasma haematobovis</name>
    <dbReference type="NCBI Taxonomy" id="432608"/>
    <lineage>
        <taxon>Bacteria</taxon>
        <taxon>Bacillati</taxon>
        <taxon>Mycoplasmatota</taxon>
        <taxon>Mollicutes</taxon>
        <taxon>Mycoplasmataceae</taxon>
        <taxon>Mycoplasma</taxon>
    </lineage>
</organism>
<comment type="caution">
    <text evidence="6">The sequence shown here is derived from an EMBL/GenBank/DDBJ whole genome shotgun (WGS) entry which is preliminary data.</text>
</comment>
<dbReference type="InterPro" id="IPR000630">
    <property type="entry name" value="Ribosomal_uS8"/>
</dbReference>
<dbReference type="HAMAP" id="MF_01302_B">
    <property type="entry name" value="Ribosomal_uS8_B"/>
    <property type="match status" value="1"/>
</dbReference>
<comment type="function">
    <text evidence="5">One of the primary rRNA binding proteins, it binds directly to 16S rRNA central domain where it helps coordinate assembly of the platform of the 30S subunit.</text>
</comment>
<dbReference type="PANTHER" id="PTHR11758">
    <property type="entry name" value="40S RIBOSOMAL PROTEIN S15A"/>
    <property type="match status" value="1"/>
</dbReference>
<keyword evidence="5" id="KW-0699">rRNA-binding</keyword>
<dbReference type="GO" id="GO:0003735">
    <property type="term" value="F:structural constituent of ribosome"/>
    <property type="evidence" value="ECO:0007669"/>
    <property type="project" value="InterPro"/>
</dbReference>
<dbReference type="AlphaFoldDB" id="A0A1A9QD26"/>
<dbReference type="NCBIfam" id="NF001109">
    <property type="entry name" value="PRK00136.1"/>
    <property type="match status" value="1"/>
</dbReference>
<dbReference type="Proteomes" id="UP000077623">
    <property type="component" value="Unassembled WGS sequence"/>
</dbReference>
<dbReference type="InterPro" id="IPR035987">
    <property type="entry name" value="Ribosomal_uS8_sf"/>
</dbReference>
<protein>
    <recommendedName>
        <fullName evidence="4 5">Small ribosomal subunit protein uS8</fullName>
    </recommendedName>
</protein>
<comment type="subunit">
    <text evidence="5">Part of the 30S ribosomal subunit. Contacts proteins S5 and S12.</text>
</comment>
<dbReference type="STRING" id="432608.A6V39_02995"/>
<evidence type="ECO:0000313" key="6">
    <source>
        <dbReference type="EMBL" id="OAL10377.1"/>
    </source>
</evidence>
<dbReference type="GO" id="GO:1990904">
    <property type="term" value="C:ribonucleoprotein complex"/>
    <property type="evidence" value="ECO:0007669"/>
    <property type="project" value="UniProtKB-KW"/>
</dbReference>
<evidence type="ECO:0000256" key="4">
    <source>
        <dbReference type="ARBA" id="ARBA00035258"/>
    </source>
</evidence>
<sequence length="131" mass="14635">MITDPIANVVAQINNAVRARKKSLSFFSSKVIESICRIMEEEGYIQGYVLKTSPNGIGKITLFLKYKDGVSPIRGMKRVSKPGYRVYCKAKNLPIVMNGMGTAIISTNQNVMCEKESRKLNLGGEVLLYIW</sequence>
<comment type="similarity">
    <text evidence="1 5">Belongs to the universal ribosomal protein uS8 family.</text>
</comment>
<keyword evidence="2 5" id="KW-0689">Ribosomal protein</keyword>
<evidence type="ECO:0000256" key="2">
    <source>
        <dbReference type="ARBA" id="ARBA00022980"/>
    </source>
</evidence>
<evidence type="ECO:0000256" key="1">
    <source>
        <dbReference type="ARBA" id="ARBA00006471"/>
    </source>
</evidence>
<evidence type="ECO:0000256" key="3">
    <source>
        <dbReference type="ARBA" id="ARBA00023274"/>
    </source>
</evidence>
<accession>A0A1A9QD26</accession>
<keyword evidence="3 5" id="KW-0687">Ribonucleoprotein</keyword>
<dbReference type="GO" id="GO:0005840">
    <property type="term" value="C:ribosome"/>
    <property type="evidence" value="ECO:0007669"/>
    <property type="project" value="UniProtKB-KW"/>
</dbReference>
<dbReference type="GO" id="GO:0006412">
    <property type="term" value="P:translation"/>
    <property type="evidence" value="ECO:0007669"/>
    <property type="project" value="UniProtKB-UniRule"/>
</dbReference>
<proteinExistence type="inferred from homology"/>
<evidence type="ECO:0000256" key="5">
    <source>
        <dbReference type="HAMAP-Rule" id="MF_01302"/>
    </source>
</evidence>
<keyword evidence="7" id="KW-1185">Reference proteome</keyword>
<dbReference type="Gene3D" id="3.30.1370.30">
    <property type="match status" value="1"/>
</dbReference>